<name>A0ABU2UB18_9ACTN</name>
<feature type="region of interest" description="Disordered" evidence="1">
    <location>
        <begin position="1"/>
        <end position="39"/>
    </location>
</feature>
<dbReference type="Proteomes" id="UP001183809">
    <property type="component" value="Unassembled WGS sequence"/>
</dbReference>
<dbReference type="EMBL" id="JAVREY010000263">
    <property type="protein sequence ID" value="MDT0470260.1"/>
    <property type="molecule type" value="Genomic_DNA"/>
</dbReference>
<organism evidence="2 3">
    <name type="scientific">Streptomyces gibsoniae</name>
    <dbReference type="NCBI Taxonomy" id="3075529"/>
    <lineage>
        <taxon>Bacteria</taxon>
        <taxon>Bacillati</taxon>
        <taxon>Actinomycetota</taxon>
        <taxon>Actinomycetes</taxon>
        <taxon>Kitasatosporales</taxon>
        <taxon>Streptomycetaceae</taxon>
        <taxon>Streptomyces</taxon>
    </lineage>
</organism>
<proteinExistence type="predicted"/>
<evidence type="ECO:0000313" key="2">
    <source>
        <dbReference type="EMBL" id="MDT0470260.1"/>
    </source>
</evidence>
<feature type="compositionally biased region" description="Basic and acidic residues" evidence="1">
    <location>
        <begin position="1"/>
        <end position="10"/>
    </location>
</feature>
<evidence type="ECO:0000313" key="3">
    <source>
        <dbReference type="Proteomes" id="UP001183809"/>
    </source>
</evidence>
<accession>A0ABU2UB18</accession>
<sequence>TCEKVEELDRPAATPRPNPQLSPDTACTTPKRSHRIKPVDSGFDIPVEALDGKAVMDPVAAVRLDVGILKEVLKTRMPAGLVTGLVYDVETGLIEVVAPTARAGEE</sequence>
<feature type="compositionally biased region" description="Polar residues" evidence="1">
    <location>
        <begin position="21"/>
        <end position="30"/>
    </location>
</feature>
<comment type="caution">
    <text evidence="2">The sequence shown here is derived from an EMBL/GenBank/DDBJ whole genome shotgun (WGS) entry which is preliminary data.</text>
</comment>
<feature type="non-terminal residue" evidence="2">
    <location>
        <position position="1"/>
    </location>
</feature>
<gene>
    <name evidence="2" type="ORF">RM764_46480</name>
</gene>
<keyword evidence="3" id="KW-1185">Reference proteome</keyword>
<protein>
    <recommendedName>
        <fullName evidence="4">Carbonic anhydrase</fullName>
    </recommendedName>
</protein>
<evidence type="ECO:0008006" key="4">
    <source>
        <dbReference type="Google" id="ProtNLM"/>
    </source>
</evidence>
<reference evidence="3" key="1">
    <citation type="submission" date="2023-07" db="EMBL/GenBank/DDBJ databases">
        <title>30 novel species of actinomycetes from the DSMZ collection.</title>
        <authorList>
            <person name="Nouioui I."/>
        </authorList>
    </citation>
    <scope>NUCLEOTIDE SEQUENCE [LARGE SCALE GENOMIC DNA]</scope>
    <source>
        <strain evidence="3">DSM 41699</strain>
    </source>
</reference>
<evidence type="ECO:0000256" key="1">
    <source>
        <dbReference type="SAM" id="MobiDB-lite"/>
    </source>
</evidence>